<keyword evidence="2" id="KW-0813">Transport</keyword>
<keyword evidence="3 6" id="KW-0812">Transmembrane</keyword>
<feature type="domain" description="Major facilitator superfamily (MFS) profile" evidence="7">
    <location>
        <begin position="1"/>
        <end position="418"/>
    </location>
</feature>
<comment type="caution">
    <text evidence="8">The sequence shown here is derived from an EMBL/GenBank/DDBJ whole genome shotgun (WGS) entry which is preliminary data.</text>
</comment>
<name>A0A072PGR7_9EURO</name>
<dbReference type="GeneID" id="25281346"/>
<feature type="transmembrane region" description="Helical" evidence="6">
    <location>
        <begin position="396"/>
        <end position="416"/>
    </location>
</feature>
<reference evidence="8 9" key="1">
    <citation type="submission" date="2013-03" db="EMBL/GenBank/DDBJ databases">
        <title>The Genome Sequence of Exophiala aquamarina CBS 119918.</title>
        <authorList>
            <consortium name="The Broad Institute Genomics Platform"/>
            <person name="Cuomo C."/>
            <person name="de Hoog S."/>
            <person name="Gorbushina A."/>
            <person name="Walker B."/>
            <person name="Young S.K."/>
            <person name="Zeng Q."/>
            <person name="Gargeya S."/>
            <person name="Fitzgerald M."/>
            <person name="Haas B."/>
            <person name="Abouelleil A."/>
            <person name="Allen A.W."/>
            <person name="Alvarado L."/>
            <person name="Arachchi H.M."/>
            <person name="Berlin A.M."/>
            <person name="Chapman S.B."/>
            <person name="Gainer-Dewar J."/>
            <person name="Goldberg J."/>
            <person name="Griggs A."/>
            <person name="Gujja S."/>
            <person name="Hansen M."/>
            <person name="Howarth C."/>
            <person name="Imamovic A."/>
            <person name="Ireland A."/>
            <person name="Larimer J."/>
            <person name="McCowan C."/>
            <person name="Murphy C."/>
            <person name="Pearson M."/>
            <person name="Poon T.W."/>
            <person name="Priest M."/>
            <person name="Roberts A."/>
            <person name="Saif S."/>
            <person name="Shea T."/>
            <person name="Sisk P."/>
            <person name="Sykes S."/>
            <person name="Wortman J."/>
            <person name="Nusbaum C."/>
            <person name="Birren B."/>
        </authorList>
    </citation>
    <scope>NUCLEOTIDE SEQUENCE [LARGE SCALE GENOMIC DNA]</scope>
    <source>
        <strain evidence="8 9">CBS 119918</strain>
    </source>
</reference>
<comment type="subcellular location">
    <subcellularLocation>
        <location evidence="1">Membrane</location>
        <topology evidence="1">Multi-pass membrane protein</topology>
    </subcellularLocation>
</comment>
<evidence type="ECO:0000313" key="8">
    <source>
        <dbReference type="EMBL" id="KEF58503.1"/>
    </source>
</evidence>
<evidence type="ECO:0000259" key="7">
    <source>
        <dbReference type="PROSITE" id="PS50850"/>
    </source>
</evidence>
<keyword evidence="5 6" id="KW-0472">Membrane</keyword>
<dbReference type="FunFam" id="1.20.1250.20:FF:000013">
    <property type="entry name" value="MFS general substrate transporter"/>
    <property type="match status" value="1"/>
</dbReference>
<dbReference type="HOGENOM" id="CLU_001265_0_1_1"/>
<keyword evidence="4 6" id="KW-1133">Transmembrane helix</keyword>
<evidence type="ECO:0000256" key="2">
    <source>
        <dbReference type="ARBA" id="ARBA00022448"/>
    </source>
</evidence>
<gene>
    <name evidence="8" type="ORF">A1O9_06429</name>
</gene>
<dbReference type="InterPro" id="IPR020846">
    <property type="entry name" value="MFS_dom"/>
</dbReference>
<dbReference type="InterPro" id="IPR011701">
    <property type="entry name" value="MFS"/>
</dbReference>
<dbReference type="AlphaFoldDB" id="A0A072PGR7"/>
<dbReference type="GO" id="GO:0016020">
    <property type="term" value="C:membrane"/>
    <property type="evidence" value="ECO:0007669"/>
    <property type="project" value="UniProtKB-SubCell"/>
</dbReference>
<dbReference type="PANTHER" id="PTHR43791">
    <property type="entry name" value="PERMEASE-RELATED"/>
    <property type="match status" value="1"/>
</dbReference>
<dbReference type="GO" id="GO:0022857">
    <property type="term" value="F:transmembrane transporter activity"/>
    <property type="evidence" value="ECO:0007669"/>
    <property type="project" value="InterPro"/>
</dbReference>
<evidence type="ECO:0000313" key="9">
    <source>
        <dbReference type="Proteomes" id="UP000027920"/>
    </source>
</evidence>
<feature type="transmembrane region" description="Helical" evidence="6">
    <location>
        <begin position="169"/>
        <end position="189"/>
    </location>
</feature>
<feature type="transmembrane region" description="Helical" evidence="6">
    <location>
        <begin position="237"/>
        <end position="258"/>
    </location>
</feature>
<evidence type="ECO:0000256" key="5">
    <source>
        <dbReference type="ARBA" id="ARBA00023136"/>
    </source>
</evidence>
<feature type="transmembrane region" description="Helical" evidence="6">
    <location>
        <begin position="46"/>
        <end position="65"/>
    </location>
</feature>
<dbReference type="PROSITE" id="PS50850">
    <property type="entry name" value="MFS"/>
    <property type="match status" value="1"/>
</dbReference>
<proteinExistence type="predicted"/>
<dbReference type="Pfam" id="PF07690">
    <property type="entry name" value="MFS_1"/>
    <property type="match status" value="1"/>
</dbReference>
<evidence type="ECO:0000256" key="3">
    <source>
        <dbReference type="ARBA" id="ARBA00022692"/>
    </source>
</evidence>
<feature type="transmembrane region" description="Helical" evidence="6">
    <location>
        <begin position="328"/>
        <end position="351"/>
    </location>
</feature>
<evidence type="ECO:0000256" key="4">
    <source>
        <dbReference type="ARBA" id="ARBA00022989"/>
    </source>
</evidence>
<evidence type="ECO:0000256" key="1">
    <source>
        <dbReference type="ARBA" id="ARBA00004141"/>
    </source>
</evidence>
<dbReference type="EMBL" id="AMGV01000004">
    <property type="protein sequence ID" value="KEF58503.1"/>
    <property type="molecule type" value="Genomic_DNA"/>
</dbReference>
<evidence type="ECO:0000256" key="6">
    <source>
        <dbReference type="SAM" id="Phobius"/>
    </source>
</evidence>
<dbReference type="VEuPathDB" id="FungiDB:A1O9_06429"/>
<sequence>MEKEMLSATNTKQSLEIGDMMPLIDKAAERSYDGMDKDLHFKGNEYSLLILLFYVPFGLCDLPLNLLTKRFSGQVMLPTLMLGWGAMSLLQCATKNFGGMLAVRLILGTFEAGFFAGVVFYMTLFYTRGELGFRIALFFGSALLAAAFSGLISYAVFQIKHDSVKGWMWLFIIEGAATVIVAAIAFFWLPARPDSAWFLNDSEKAAARARSLRDASKTVNAEFDLKACFATWKDWKFALWGIIAFTYPVAFATTSNFLPQIVQRLGYSVVKTNLWTVAPNSVGFVILLCVTKSSDYFRERTYHIVFALSVSLTGMVILAAIDPLHSKGIAYFSCFLMAGGAYIPSCLVHSWHNNNNMEENSRAATTGLLVGLGNLGGILSAATFRVEYAPGYVPTLIATSACNVTCIAFTLYLGLYMKRENARRNKEQGVSIRAEDVNTSELEDGQHSYNWRYFT</sequence>
<dbReference type="Proteomes" id="UP000027920">
    <property type="component" value="Unassembled WGS sequence"/>
</dbReference>
<accession>A0A072PGR7</accession>
<feature type="transmembrane region" description="Helical" evidence="6">
    <location>
        <begin position="135"/>
        <end position="157"/>
    </location>
</feature>
<dbReference type="InterPro" id="IPR036259">
    <property type="entry name" value="MFS_trans_sf"/>
</dbReference>
<dbReference type="RefSeq" id="XP_013261093.1">
    <property type="nucleotide sequence ID" value="XM_013405639.1"/>
</dbReference>
<feature type="transmembrane region" description="Helical" evidence="6">
    <location>
        <begin position="102"/>
        <end position="123"/>
    </location>
</feature>
<dbReference type="PANTHER" id="PTHR43791:SF9">
    <property type="entry name" value="MAJOR FACILITATOR-TYPE TRANSPORTER HXNP"/>
    <property type="match status" value="1"/>
</dbReference>
<dbReference type="OrthoDB" id="2985014at2759"/>
<dbReference type="SUPFAM" id="SSF103473">
    <property type="entry name" value="MFS general substrate transporter"/>
    <property type="match status" value="1"/>
</dbReference>
<dbReference type="Gene3D" id="1.20.1250.20">
    <property type="entry name" value="MFS general substrate transporter like domains"/>
    <property type="match status" value="2"/>
</dbReference>
<feature type="transmembrane region" description="Helical" evidence="6">
    <location>
        <begin position="363"/>
        <end position="384"/>
    </location>
</feature>
<feature type="transmembrane region" description="Helical" evidence="6">
    <location>
        <begin position="302"/>
        <end position="322"/>
    </location>
</feature>
<protein>
    <recommendedName>
        <fullName evidence="7">Major facilitator superfamily (MFS) profile domain-containing protein</fullName>
    </recommendedName>
</protein>
<organism evidence="8 9">
    <name type="scientific">Exophiala aquamarina CBS 119918</name>
    <dbReference type="NCBI Taxonomy" id="1182545"/>
    <lineage>
        <taxon>Eukaryota</taxon>
        <taxon>Fungi</taxon>
        <taxon>Dikarya</taxon>
        <taxon>Ascomycota</taxon>
        <taxon>Pezizomycotina</taxon>
        <taxon>Eurotiomycetes</taxon>
        <taxon>Chaetothyriomycetidae</taxon>
        <taxon>Chaetothyriales</taxon>
        <taxon>Herpotrichiellaceae</taxon>
        <taxon>Exophiala</taxon>
    </lineage>
</organism>
<keyword evidence="9" id="KW-1185">Reference proteome</keyword>
<feature type="transmembrane region" description="Helical" evidence="6">
    <location>
        <begin position="71"/>
        <end position="90"/>
    </location>
</feature>